<name>A0A3E2UDM1_9FIRM</name>
<dbReference type="SFLD" id="SFLDG01129">
    <property type="entry name" value="C1.5:_HAD__Beta-PGM__Phosphata"/>
    <property type="match status" value="1"/>
</dbReference>
<dbReference type="EMBL" id="WKQM01000017">
    <property type="protein sequence ID" value="MSC52083.1"/>
    <property type="molecule type" value="Genomic_DNA"/>
</dbReference>
<accession>A0A3E2UDM1</accession>
<gene>
    <name evidence="2" type="ORF">DWZ04_13810</name>
    <name evidence="1" type="ORF">GKE10_09215</name>
</gene>
<dbReference type="Gene3D" id="3.40.50.1000">
    <property type="entry name" value="HAD superfamily/HAD-like"/>
    <property type="match status" value="1"/>
</dbReference>
<dbReference type="Gene3D" id="1.10.150.240">
    <property type="entry name" value="Putative phosphatase, domain 2"/>
    <property type="match status" value="1"/>
</dbReference>
<evidence type="ECO:0000313" key="1">
    <source>
        <dbReference type="EMBL" id="MSC52083.1"/>
    </source>
</evidence>
<sequence>MIDSVIFDMDGLMFDTERVWATLWEPALATLGLSYKEGLDVAARGTAGDTMRAVLRRFYGENCDTDAIIEALHAQAEKAFQAPPPKKPGLDEILTWLDAQHIPMAVASSSRMASIRHHLDGWGLTHYFKVIVSGEQFSASKPNPEIFLRAAEALGTARDRTLVLEDSYNGVRAGAAGGFVTVMVPDMAPANDEMRRLYTAECCDLYEVLEGLQKGRF</sequence>
<reference evidence="1 4" key="2">
    <citation type="journal article" date="2019" name="Nat. Med.">
        <title>A library of human gut bacterial isolates paired with longitudinal multiomics data enables mechanistic microbiome research.</title>
        <authorList>
            <person name="Poyet M."/>
            <person name="Groussin M."/>
            <person name="Gibbons S.M."/>
            <person name="Avila-Pacheco J."/>
            <person name="Jiang X."/>
            <person name="Kearney S.M."/>
            <person name="Perrotta A.R."/>
            <person name="Berdy B."/>
            <person name="Zhao S."/>
            <person name="Lieberman T.D."/>
            <person name="Swanson P.K."/>
            <person name="Smith M."/>
            <person name="Roesemann S."/>
            <person name="Alexander J.E."/>
            <person name="Rich S.A."/>
            <person name="Livny J."/>
            <person name="Vlamakis H."/>
            <person name="Clish C."/>
            <person name="Bullock K."/>
            <person name="Deik A."/>
            <person name="Scott J."/>
            <person name="Pierce K.A."/>
            <person name="Xavier R.J."/>
            <person name="Alm E.J."/>
        </authorList>
    </citation>
    <scope>NUCLEOTIDE SEQUENCE [LARGE SCALE GENOMIC DNA]</scope>
    <source>
        <strain evidence="1 4">BIOML-B1</strain>
    </source>
</reference>
<dbReference type="PRINTS" id="PR00413">
    <property type="entry name" value="HADHALOGNASE"/>
</dbReference>
<dbReference type="EMBL" id="QVEW01000019">
    <property type="protein sequence ID" value="RGB94230.1"/>
    <property type="molecule type" value="Genomic_DNA"/>
</dbReference>
<dbReference type="GO" id="GO:0016787">
    <property type="term" value="F:hydrolase activity"/>
    <property type="evidence" value="ECO:0007669"/>
    <property type="project" value="UniProtKB-KW"/>
</dbReference>
<dbReference type="AlphaFoldDB" id="A0A3E2UDM1"/>
<dbReference type="InterPro" id="IPR041492">
    <property type="entry name" value="HAD_2"/>
</dbReference>
<dbReference type="SUPFAM" id="SSF56784">
    <property type="entry name" value="HAD-like"/>
    <property type="match status" value="1"/>
</dbReference>
<dbReference type="Pfam" id="PF13419">
    <property type="entry name" value="HAD_2"/>
    <property type="match status" value="1"/>
</dbReference>
<proteinExistence type="predicted"/>
<dbReference type="NCBIfam" id="TIGR01509">
    <property type="entry name" value="HAD-SF-IA-v3"/>
    <property type="match status" value="1"/>
</dbReference>
<dbReference type="Proteomes" id="UP000260783">
    <property type="component" value="Unassembled WGS sequence"/>
</dbReference>
<evidence type="ECO:0000313" key="3">
    <source>
        <dbReference type="Proteomes" id="UP000260783"/>
    </source>
</evidence>
<dbReference type="PANTHER" id="PTHR18901:SF38">
    <property type="entry name" value="PSEUDOURIDINE-5'-PHOSPHATASE"/>
    <property type="match status" value="1"/>
</dbReference>
<reference evidence="2 3" key="1">
    <citation type="submission" date="2018-08" db="EMBL/GenBank/DDBJ databases">
        <title>A genome reference for cultivated species of the human gut microbiota.</title>
        <authorList>
            <person name="Zou Y."/>
            <person name="Xue W."/>
            <person name="Luo G."/>
        </authorList>
    </citation>
    <scope>NUCLEOTIDE SEQUENCE [LARGE SCALE GENOMIC DNA]</scope>
    <source>
        <strain evidence="2 3">AF29-11BH</strain>
    </source>
</reference>
<evidence type="ECO:0000313" key="4">
    <source>
        <dbReference type="Proteomes" id="UP000462091"/>
    </source>
</evidence>
<dbReference type="PANTHER" id="PTHR18901">
    <property type="entry name" value="2-DEOXYGLUCOSE-6-PHOSPHATE PHOSPHATASE 2"/>
    <property type="match status" value="1"/>
</dbReference>
<dbReference type="GeneID" id="75068805"/>
<dbReference type="RefSeq" id="WP_005925398.1">
    <property type="nucleotide sequence ID" value="NZ_CABKNH010000001.1"/>
</dbReference>
<dbReference type="InterPro" id="IPR023198">
    <property type="entry name" value="PGP-like_dom2"/>
</dbReference>
<dbReference type="SFLD" id="SFLDS00003">
    <property type="entry name" value="Haloacid_Dehalogenase"/>
    <property type="match status" value="1"/>
</dbReference>
<dbReference type="InterPro" id="IPR036412">
    <property type="entry name" value="HAD-like_sf"/>
</dbReference>
<keyword evidence="1" id="KW-0378">Hydrolase</keyword>
<dbReference type="InterPro" id="IPR006439">
    <property type="entry name" value="HAD-SF_hydro_IA"/>
</dbReference>
<organism evidence="2 3">
    <name type="scientific">Faecalibacterium prausnitzii</name>
    <dbReference type="NCBI Taxonomy" id="853"/>
    <lineage>
        <taxon>Bacteria</taxon>
        <taxon>Bacillati</taxon>
        <taxon>Bacillota</taxon>
        <taxon>Clostridia</taxon>
        <taxon>Eubacteriales</taxon>
        <taxon>Oscillospiraceae</taxon>
        <taxon>Faecalibacterium</taxon>
    </lineage>
</organism>
<evidence type="ECO:0000313" key="2">
    <source>
        <dbReference type="EMBL" id="RGB94230.1"/>
    </source>
</evidence>
<protein>
    <submittedName>
        <fullName evidence="2">HAD family phosphatase</fullName>
    </submittedName>
    <submittedName>
        <fullName evidence="1">HAD-IA family hydrolase</fullName>
    </submittedName>
</protein>
<dbReference type="Proteomes" id="UP000462091">
    <property type="component" value="Unassembled WGS sequence"/>
</dbReference>
<comment type="caution">
    <text evidence="2">The sequence shown here is derived from an EMBL/GenBank/DDBJ whole genome shotgun (WGS) entry which is preliminary data.</text>
</comment>
<dbReference type="InterPro" id="IPR023214">
    <property type="entry name" value="HAD_sf"/>
</dbReference>